<protein>
    <recommendedName>
        <fullName evidence="3">Pyridine nucleotide-disulfide oxidoreductase domain-containing protein 2</fullName>
    </recommendedName>
</protein>
<dbReference type="PANTHER" id="PTHR10668">
    <property type="entry name" value="PHYTOENE DEHYDROGENASE"/>
    <property type="match status" value="1"/>
</dbReference>
<reference evidence="5" key="2">
    <citation type="submission" date="2023-07" db="EMBL/GenBank/DDBJ databases">
        <authorList>
            <person name="Shen H."/>
        </authorList>
    </citation>
    <scope>NUCLEOTIDE SEQUENCE</scope>
    <source>
        <strain evidence="5">TNR-22</strain>
    </source>
</reference>
<comment type="function">
    <text evidence="1">Probable oxidoreductase that may play a role as regulator of mitochondrial function.</text>
</comment>
<sequence>MSNRFDVISVGGGHNGLTAAAYMAKAGKKVLVLERKGHPGGGVSTRELTKPGFWHDEHSNVHIMLQGNPMITEDELGLFSKFGLKYHYSPLPSATVFEDGTSVKFYKDLDKTCEGIAEFSPRDAEAYRRFAQKSMAFLPMFMSGLYAPPFPMGAFMAMMDQTDEGREILDFMSRSSVDLADQFFESERLKVHLVRMVTENLQAPDDLGTGMGVFLMPGIIHKFGVARPIGGSGELTKAMIRSIEHFGGEVRCNSEVRRILTSSGRITGVELSTGERFEAKDAVIAGIHPKVLGKFVDGIPPRVDERAQRITQSHFSIMLSHYALKEKATLKAGGDLDDAVMTELMTSDRMNDMRKSFDELKQGRVPTVPLCAGSDIAVGDPSRAPAGSGTFYGVTFAPYDLEGNPSLWDERKEEVADKSLAYYRKFFNGMEDSNILARVVKSPLDMERDSPNSFLRGDIHGCAPYMYQTVGHRPTPDYGQYAVPGVEGLYLVGPFMHPGGGVFGAGRGTAIRMMDDMNIDYDKVMGARV</sequence>
<evidence type="ECO:0000256" key="2">
    <source>
        <dbReference type="ARBA" id="ARBA00038825"/>
    </source>
</evidence>
<name>A0ABT8YNA5_9HYPH</name>
<dbReference type="SUPFAM" id="SSF51905">
    <property type="entry name" value="FAD/NAD(P)-binding domain"/>
    <property type="match status" value="1"/>
</dbReference>
<evidence type="ECO:0000259" key="4">
    <source>
        <dbReference type="Pfam" id="PF01593"/>
    </source>
</evidence>
<dbReference type="PANTHER" id="PTHR10668:SF103">
    <property type="entry name" value="PYRIDINE NUCLEOTIDE-DISULFIDE OXIDOREDUCTASE DOMAIN-CONTAINING PROTEIN 2"/>
    <property type="match status" value="1"/>
</dbReference>
<accession>A0ABT8YNA5</accession>
<evidence type="ECO:0000313" key="5">
    <source>
        <dbReference type="EMBL" id="MDO6965099.1"/>
    </source>
</evidence>
<feature type="domain" description="Amine oxidase" evidence="4">
    <location>
        <begin position="16"/>
        <end position="505"/>
    </location>
</feature>
<comment type="subunit">
    <text evidence="2">Interacts with COX5B; this interaction may contribute to localize PYROXD2 to the inner face of the inner mitochondrial membrane.</text>
</comment>
<comment type="caution">
    <text evidence="5">The sequence shown here is derived from an EMBL/GenBank/DDBJ whole genome shotgun (WGS) entry which is preliminary data.</text>
</comment>
<evidence type="ECO:0000256" key="1">
    <source>
        <dbReference type="ARBA" id="ARBA00037217"/>
    </source>
</evidence>
<dbReference type="Pfam" id="PF01593">
    <property type="entry name" value="Amino_oxidase"/>
    <property type="match status" value="1"/>
</dbReference>
<evidence type="ECO:0000256" key="3">
    <source>
        <dbReference type="ARBA" id="ARBA00040298"/>
    </source>
</evidence>
<dbReference type="InterPro" id="IPR002937">
    <property type="entry name" value="Amino_oxidase"/>
</dbReference>
<proteinExistence type="predicted"/>
<keyword evidence="6" id="KW-1185">Reference proteome</keyword>
<gene>
    <name evidence="5" type="ORF">Q4481_14110</name>
</gene>
<dbReference type="InterPro" id="IPR036188">
    <property type="entry name" value="FAD/NAD-bd_sf"/>
</dbReference>
<dbReference type="Gene3D" id="3.50.50.60">
    <property type="entry name" value="FAD/NAD(P)-binding domain"/>
    <property type="match status" value="2"/>
</dbReference>
<dbReference type="RefSeq" id="WP_304377033.1">
    <property type="nucleotide sequence ID" value="NZ_JAUOZU010000009.1"/>
</dbReference>
<dbReference type="Proteomes" id="UP001174932">
    <property type="component" value="Unassembled WGS sequence"/>
</dbReference>
<reference evidence="5" key="1">
    <citation type="journal article" date="2015" name="Int. J. Syst. Evol. Microbiol.">
        <title>Rhizobium alvei sp. nov., isolated from a freshwater river.</title>
        <authorList>
            <person name="Sheu S.Y."/>
            <person name="Huang H.W."/>
            <person name="Young C.C."/>
            <person name="Chen W.M."/>
        </authorList>
    </citation>
    <scope>NUCLEOTIDE SEQUENCE</scope>
    <source>
        <strain evidence="5">TNR-22</strain>
    </source>
</reference>
<organism evidence="5 6">
    <name type="scientific">Rhizobium alvei</name>
    <dbReference type="NCBI Taxonomy" id="1132659"/>
    <lineage>
        <taxon>Bacteria</taxon>
        <taxon>Pseudomonadati</taxon>
        <taxon>Pseudomonadota</taxon>
        <taxon>Alphaproteobacteria</taxon>
        <taxon>Hyphomicrobiales</taxon>
        <taxon>Rhizobiaceae</taxon>
        <taxon>Rhizobium/Agrobacterium group</taxon>
        <taxon>Rhizobium</taxon>
    </lineage>
</organism>
<dbReference type="EMBL" id="JAUOZU010000009">
    <property type="protein sequence ID" value="MDO6965099.1"/>
    <property type="molecule type" value="Genomic_DNA"/>
</dbReference>
<evidence type="ECO:0000313" key="6">
    <source>
        <dbReference type="Proteomes" id="UP001174932"/>
    </source>
</evidence>